<sequence>MKSLALAMLAATAVAVPSQPKRAGKRPLPSPIASANGRPPIWTGYCDVYSQQCVFEYVKTVVTYGRPTNMREFGFANCTQNALCLRHGDRCYAMEFGGVDRGACGNVPTIEELRAEARARVRARKNPAAARRH</sequence>
<reference evidence="2" key="1">
    <citation type="submission" date="2020-03" db="EMBL/GenBank/DDBJ databases">
        <title>A mixture of massive structural variations and highly conserved coding sequences in Ustilaginoidea virens genome.</title>
        <authorList>
            <person name="Zhang K."/>
            <person name="Zhao Z."/>
            <person name="Zhang Z."/>
            <person name="Li Y."/>
            <person name="Hsiang T."/>
            <person name="Sun W."/>
        </authorList>
    </citation>
    <scope>NUCLEOTIDE SEQUENCE</scope>
    <source>
        <strain evidence="2">UV-8b</strain>
    </source>
</reference>
<dbReference type="EMBL" id="CP072754">
    <property type="protein sequence ID" value="QUC18502.1"/>
    <property type="molecule type" value="Genomic_DNA"/>
</dbReference>
<evidence type="ECO:0000313" key="2">
    <source>
        <dbReference type="EMBL" id="QUC18502.1"/>
    </source>
</evidence>
<protein>
    <submittedName>
        <fullName evidence="2">Uncharacterized protein</fullName>
    </submittedName>
</protein>
<feature type="chain" id="PRO_5034740464" evidence="1">
    <location>
        <begin position="16"/>
        <end position="133"/>
    </location>
</feature>
<dbReference type="Proteomes" id="UP000027002">
    <property type="component" value="Chromosome 2"/>
</dbReference>
<name>A0A8E5MGE9_USTVR</name>
<gene>
    <name evidence="2" type="ORF">UV8b_02743</name>
</gene>
<feature type="signal peptide" evidence="1">
    <location>
        <begin position="1"/>
        <end position="15"/>
    </location>
</feature>
<accession>A0A8E5MGE9</accession>
<dbReference type="AlphaFoldDB" id="A0A8E5MGE9"/>
<proteinExistence type="predicted"/>
<keyword evidence="3" id="KW-1185">Reference proteome</keyword>
<evidence type="ECO:0000256" key="1">
    <source>
        <dbReference type="SAM" id="SignalP"/>
    </source>
</evidence>
<dbReference type="RefSeq" id="XP_042996175.1">
    <property type="nucleotide sequence ID" value="XM_043140241.1"/>
</dbReference>
<dbReference type="GeneID" id="66063521"/>
<keyword evidence="1" id="KW-0732">Signal</keyword>
<dbReference type="KEGG" id="uvi:66063521"/>
<evidence type="ECO:0000313" key="3">
    <source>
        <dbReference type="Proteomes" id="UP000027002"/>
    </source>
</evidence>
<organism evidence="2 3">
    <name type="scientific">Ustilaginoidea virens</name>
    <name type="common">Rice false smut fungus</name>
    <name type="synonym">Villosiclava virens</name>
    <dbReference type="NCBI Taxonomy" id="1159556"/>
    <lineage>
        <taxon>Eukaryota</taxon>
        <taxon>Fungi</taxon>
        <taxon>Dikarya</taxon>
        <taxon>Ascomycota</taxon>
        <taxon>Pezizomycotina</taxon>
        <taxon>Sordariomycetes</taxon>
        <taxon>Hypocreomycetidae</taxon>
        <taxon>Hypocreales</taxon>
        <taxon>Clavicipitaceae</taxon>
        <taxon>Ustilaginoidea</taxon>
    </lineage>
</organism>